<dbReference type="SUPFAM" id="SSF48452">
    <property type="entry name" value="TPR-like"/>
    <property type="match status" value="3"/>
</dbReference>
<dbReference type="InterPro" id="IPR019734">
    <property type="entry name" value="TPR_rpt"/>
</dbReference>
<reference evidence="5" key="2">
    <citation type="submission" date="2024-05" db="EMBL/GenBank/DDBJ databases">
        <title>Rhodohalobacter halophilus gen. nov., sp. nov., a moderately halophilic member of the family Balneolaceae.</title>
        <authorList>
            <person name="Xia J."/>
        </authorList>
    </citation>
    <scope>NUCLEOTIDE SEQUENCE</scope>
    <source>
        <strain evidence="5">WB101</strain>
    </source>
</reference>
<dbReference type="SMART" id="SM00028">
    <property type="entry name" value="TPR"/>
    <property type="match status" value="5"/>
</dbReference>
<keyword evidence="4" id="KW-0472">Membrane</keyword>
<evidence type="ECO:0000256" key="2">
    <source>
        <dbReference type="ARBA" id="ARBA00022803"/>
    </source>
</evidence>
<dbReference type="InterPro" id="IPR011990">
    <property type="entry name" value="TPR-like_helical_dom_sf"/>
</dbReference>
<name>A0ABS9KJT4_9BACT</name>
<reference evidence="5" key="1">
    <citation type="submission" date="2022-01" db="EMBL/GenBank/DDBJ databases">
        <authorList>
            <person name="Wang Y."/>
        </authorList>
    </citation>
    <scope>NUCLEOTIDE SEQUENCE</scope>
    <source>
        <strain evidence="5">WB101</strain>
    </source>
</reference>
<keyword evidence="4" id="KW-0812">Transmembrane</keyword>
<evidence type="ECO:0000313" key="6">
    <source>
        <dbReference type="Proteomes" id="UP001165366"/>
    </source>
</evidence>
<feature type="repeat" description="TPR" evidence="3">
    <location>
        <begin position="531"/>
        <end position="564"/>
    </location>
</feature>
<keyword evidence="4" id="KW-1133">Transmembrane helix</keyword>
<dbReference type="InterPro" id="IPR051012">
    <property type="entry name" value="CellSynth/LPSAsmb/PSIAsmb"/>
</dbReference>
<gene>
    <name evidence="5" type="ORF">L6773_21175</name>
</gene>
<keyword evidence="6" id="KW-1185">Reference proteome</keyword>
<dbReference type="EMBL" id="JAKLWS010000075">
    <property type="protein sequence ID" value="MCG2591094.1"/>
    <property type="molecule type" value="Genomic_DNA"/>
</dbReference>
<evidence type="ECO:0000256" key="3">
    <source>
        <dbReference type="PROSITE-ProRule" id="PRU00339"/>
    </source>
</evidence>
<proteinExistence type="predicted"/>
<evidence type="ECO:0000256" key="1">
    <source>
        <dbReference type="ARBA" id="ARBA00022737"/>
    </source>
</evidence>
<accession>A0ABS9KJT4</accession>
<feature type="repeat" description="TPR" evidence="3">
    <location>
        <begin position="359"/>
        <end position="392"/>
    </location>
</feature>
<dbReference type="RefSeq" id="WP_237856646.1">
    <property type="nucleotide sequence ID" value="NZ_JAKLWS010000075.1"/>
</dbReference>
<feature type="non-terminal residue" evidence="5">
    <location>
        <position position="1"/>
    </location>
</feature>
<dbReference type="NCBIfam" id="NF047558">
    <property type="entry name" value="TPR_END_plus"/>
    <property type="match status" value="1"/>
</dbReference>
<dbReference type="PANTHER" id="PTHR45586">
    <property type="entry name" value="TPR REPEAT-CONTAINING PROTEIN PA4667"/>
    <property type="match status" value="1"/>
</dbReference>
<organism evidence="5 6">
    <name type="scientific">Rhodohalobacter sulfatireducens</name>
    <dbReference type="NCBI Taxonomy" id="2911366"/>
    <lineage>
        <taxon>Bacteria</taxon>
        <taxon>Pseudomonadati</taxon>
        <taxon>Balneolota</taxon>
        <taxon>Balneolia</taxon>
        <taxon>Balneolales</taxon>
        <taxon>Balneolaceae</taxon>
        <taxon>Rhodohalobacter</taxon>
    </lineage>
</organism>
<comment type="caution">
    <text evidence="5">The sequence shown here is derived from an EMBL/GenBank/DDBJ whole genome shotgun (WGS) entry which is preliminary data.</text>
</comment>
<protein>
    <submittedName>
        <fullName evidence="5">Tetratricopeptide repeat protein</fullName>
    </submittedName>
</protein>
<dbReference type="Proteomes" id="UP001165366">
    <property type="component" value="Unassembled WGS sequence"/>
</dbReference>
<dbReference type="Gene3D" id="1.25.40.10">
    <property type="entry name" value="Tetratricopeptide repeat domain"/>
    <property type="match status" value="3"/>
</dbReference>
<keyword evidence="2 3" id="KW-0802">TPR repeat</keyword>
<evidence type="ECO:0000256" key="4">
    <source>
        <dbReference type="SAM" id="Phobius"/>
    </source>
</evidence>
<feature type="transmembrane region" description="Helical" evidence="4">
    <location>
        <begin position="70"/>
        <end position="88"/>
    </location>
</feature>
<evidence type="ECO:0000313" key="5">
    <source>
        <dbReference type="EMBL" id="MCG2591094.1"/>
    </source>
</evidence>
<sequence length="639" mass="73432">NRLLEKDPAKRFSDSEQLAAELKTCLDQLPDSIEASKRINTNQSLTGSTSGSQTSSIIINLPALRTRYEILSLVGFAVLLALIGYWFFPTSGSQATPANNKIAVLPLESISTEPEDIQFTDGVHEELINRLAGISELTVIGRSSVLGFEPGQRDMESIGQQLGVSSLMEGTVRRIGDQLRVSIQLIDANSLATVWSGSFDDNIDDVFEIQSRIARQVAGELQASLTADEQEQLNIRPTDNPQAFRYYMQGRAFLSRGVFDEENLFMAEQLLRNAVEQDPEFAQAWGMLAYAYSQLYWFYQRNQETLKNLERAAEWALFYGPDHAETYLANGVFLFWTSKDSRQTLSHFESAVQKYPNDSLILFMTAYTHRSLGNWKELFDYLKRALELDPLNINIHTELAYDYLLIRNYDKALEYVERFRELAENPFYFVVFTIRSGLAKNGTLEVYENLWDQINTSDPAIEEPMHYGHYNRFKRNWDEALRSYKNSNDIYAQYFIGTVLERLGNKSEALTYYEAAKNDWEQLLEEYPNNPIYRSALGKVYTRLGNIDKAIQEGKRALEISSTQPHYVGTWFEYDLAEIYAWSSNEELAIDLLEYCLSVPSEEAHRNILRLDPIWDPLRDNPRFQEIIAGEDEPYIEDL</sequence>
<dbReference type="Pfam" id="PF13424">
    <property type="entry name" value="TPR_12"/>
    <property type="match status" value="1"/>
</dbReference>
<keyword evidence="1" id="KW-0677">Repeat</keyword>
<dbReference type="PROSITE" id="PS50005">
    <property type="entry name" value="TPR"/>
    <property type="match status" value="2"/>
</dbReference>
<dbReference type="PANTHER" id="PTHR45586:SF1">
    <property type="entry name" value="LIPOPOLYSACCHARIDE ASSEMBLY PROTEIN B"/>
    <property type="match status" value="1"/>
</dbReference>